<feature type="region of interest" description="Disordered" evidence="1">
    <location>
        <begin position="119"/>
        <end position="151"/>
    </location>
</feature>
<dbReference type="EMBL" id="KV417629">
    <property type="protein sequence ID" value="KZP13665.1"/>
    <property type="molecule type" value="Genomic_DNA"/>
</dbReference>
<dbReference type="SUPFAM" id="SSF52540">
    <property type="entry name" value="P-loop containing nucleoside triphosphate hydrolases"/>
    <property type="match status" value="1"/>
</dbReference>
<feature type="compositionally biased region" description="Basic and acidic residues" evidence="1">
    <location>
        <begin position="298"/>
        <end position="316"/>
    </location>
</feature>
<dbReference type="STRING" id="436010.A0A166CHM7"/>
<evidence type="ECO:0000259" key="2">
    <source>
        <dbReference type="SMART" id="SM00129"/>
    </source>
</evidence>
<dbReference type="GO" id="GO:0003777">
    <property type="term" value="F:microtubule motor activity"/>
    <property type="evidence" value="ECO:0007669"/>
    <property type="project" value="InterPro"/>
</dbReference>
<dbReference type="InterPro" id="IPR001752">
    <property type="entry name" value="Kinesin_motor_dom"/>
</dbReference>
<evidence type="ECO:0000256" key="1">
    <source>
        <dbReference type="SAM" id="MobiDB-lite"/>
    </source>
</evidence>
<reference evidence="3 4" key="1">
    <citation type="journal article" date="2016" name="Mol. Biol. Evol.">
        <title>Comparative Genomics of Early-Diverging Mushroom-Forming Fungi Provides Insights into the Origins of Lignocellulose Decay Capabilities.</title>
        <authorList>
            <person name="Nagy L.G."/>
            <person name="Riley R."/>
            <person name="Tritt A."/>
            <person name="Adam C."/>
            <person name="Daum C."/>
            <person name="Floudas D."/>
            <person name="Sun H."/>
            <person name="Yadav J.S."/>
            <person name="Pangilinan J."/>
            <person name="Larsson K.H."/>
            <person name="Matsuura K."/>
            <person name="Barry K."/>
            <person name="Labutti K."/>
            <person name="Kuo R."/>
            <person name="Ohm R.A."/>
            <person name="Bhattacharya S.S."/>
            <person name="Shirouzu T."/>
            <person name="Yoshinaga Y."/>
            <person name="Martin F.M."/>
            <person name="Grigoriev I.V."/>
            <person name="Hibbett D.S."/>
        </authorList>
    </citation>
    <scope>NUCLEOTIDE SEQUENCE [LARGE SCALE GENOMIC DNA]</scope>
    <source>
        <strain evidence="3 4">CBS 109695</strain>
    </source>
</reference>
<proteinExistence type="predicted"/>
<dbReference type="Proteomes" id="UP000076532">
    <property type="component" value="Unassembled WGS sequence"/>
</dbReference>
<feature type="domain" description="Kinesin motor" evidence="2">
    <location>
        <begin position="90"/>
        <end position="383"/>
    </location>
</feature>
<keyword evidence="4" id="KW-1185">Reference proteome</keyword>
<organism evidence="3 4">
    <name type="scientific">Athelia psychrophila</name>
    <dbReference type="NCBI Taxonomy" id="1759441"/>
    <lineage>
        <taxon>Eukaryota</taxon>
        <taxon>Fungi</taxon>
        <taxon>Dikarya</taxon>
        <taxon>Basidiomycota</taxon>
        <taxon>Agaricomycotina</taxon>
        <taxon>Agaricomycetes</taxon>
        <taxon>Agaricomycetidae</taxon>
        <taxon>Atheliales</taxon>
        <taxon>Atheliaceae</taxon>
        <taxon>Athelia</taxon>
    </lineage>
</organism>
<name>A0A166CHM7_9AGAM</name>
<accession>A0A166CHM7</accession>
<evidence type="ECO:0000313" key="4">
    <source>
        <dbReference type="Proteomes" id="UP000076532"/>
    </source>
</evidence>
<dbReference type="GO" id="GO:0008017">
    <property type="term" value="F:microtubule binding"/>
    <property type="evidence" value="ECO:0007669"/>
    <property type="project" value="InterPro"/>
</dbReference>
<protein>
    <recommendedName>
        <fullName evidence="2">Kinesin motor domain-containing protein</fullName>
    </recommendedName>
</protein>
<dbReference type="SMART" id="SM00129">
    <property type="entry name" value="KISc"/>
    <property type="match status" value="1"/>
</dbReference>
<dbReference type="AlphaFoldDB" id="A0A166CHM7"/>
<sequence>MSGTNEITLPAWPETTLMSPTKKPQIENLRLEMMRELYQNESVTMKKLTACEAPVVRPLYLSLDASRPNTPGLLGAGVPCLVYSSNVGDQDQVLVSIRIRPTYSTCAWTFPNHQNIHLAPGSVTPRHTTSTKFSQARLTSPSTPPSRRHGGLQRAYLRVLADRLGRGSLSAILTSPASFRARCATPDRECLLRCSYLEICNEAVHDLGDEVVTRLAGVRATLTREGGNRRKSNTHWIKRSSRSHSVFRMAMESRERGLEARMSAASPLPERAYHPEYEWALDDTELEQPVDPGSRRQQARDGRREHAESDRSCRFGARDVVQGPDARASASTRGKTDHAPFRIYKLLSLLRPSLSGPGITESTSTLLFAQRIKRAALKTEKKEVVDTDAILQGDAQRGAATKMAG</sequence>
<feature type="region of interest" description="Disordered" evidence="1">
    <location>
        <begin position="284"/>
        <end position="316"/>
    </location>
</feature>
<dbReference type="Gene3D" id="3.40.850.10">
    <property type="entry name" value="Kinesin motor domain"/>
    <property type="match status" value="1"/>
</dbReference>
<dbReference type="GO" id="GO:0007018">
    <property type="term" value="P:microtubule-based movement"/>
    <property type="evidence" value="ECO:0007669"/>
    <property type="project" value="InterPro"/>
</dbReference>
<evidence type="ECO:0000313" key="3">
    <source>
        <dbReference type="EMBL" id="KZP13665.1"/>
    </source>
</evidence>
<dbReference type="OrthoDB" id="3176171at2759"/>
<dbReference type="GO" id="GO:0005524">
    <property type="term" value="F:ATP binding"/>
    <property type="evidence" value="ECO:0007669"/>
    <property type="project" value="InterPro"/>
</dbReference>
<feature type="compositionally biased region" description="Polar residues" evidence="1">
    <location>
        <begin position="125"/>
        <end position="141"/>
    </location>
</feature>
<dbReference type="PRINTS" id="PR00380">
    <property type="entry name" value="KINESINHEAVY"/>
</dbReference>
<dbReference type="InterPro" id="IPR027417">
    <property type="entry name" value="P-loop_NTPase"/>
</dbReference>
<dbReference type="InterPro" id="IPR036961">
    <property type="entry name" value="Kinesin_motor_dom_sf"/>
</dbReference>
<gene>
    <name evidence="3" type="ORF">FIBSPDRAFT_960352</name>
</gene>